<gene>
    <name evidence="1" type="ORF">CJN711_LOCUS31458</name>
    <name evidence="2" type="ORF">MBJ925_LOCUS8787</name>
    <name evidence="3" type="ORF">SMN809_LOCUS18857</name>
</gene>
<dbReference type="Proteomes" id="UP000663855">
    <property type="component" value="Unassembled WGS sequence"/>
</dbReference>
<evidence type="ECO:0000313" key="3">
    <source>
        <dbReference type="EMBL" id="CAF4132885.1"/>
    </source>
</evidence>
<evidence type="ECO:0000313" key="4">
    <source>
        <dbReference type="Proteomes" id="UP000663855"/>
    </source>
</evidence>
<dbReference type="Proteomes" id="UP000663824">
    <property type="component" value="Unassembled WGS sequence"/>
</dbReference>
<name>A0A815Y386_9BILA</name>
<dbReference type="Proteomes" id="UP000676336">
    <property type="component" value="Unassembled WGS sequence"/>
</dbReference>
<dbReference type="AlphaFoldDB" id="A0A815Y386"/>
<dbReference type="EMBL" id="CAJNRE010003202">
    <property type="protein sequence ID" value="CAF2012284.1"/>
    <property type="molecule type" value="Genomic_DNA"/>
</dbReference>
<organism evidence="1 4">
    <name type="scientific">Rotaria magnacalcarata</name>
    <dbReference type="NCBI Taxonomy" id="392030"/>
    <lineage>
        <taxon>Eukaryota</taxon>
        <taxon>Metazoa</taxon>
        <taxon>Spiralia</taxon>
        <taxon>Gnathifera</taxon>
        <taxon>Rotifera</taxon>
        <taxon>Eurotatoria</taxon>
        <taxon>Bdelloidea</taxon>
        <taxon>Philodinida</taxon>
        <taxon>Philodinidae</taxon>
        <taxon>Rotaria</taxon>
    </lineage>
</organism>
<proteinExistence type="predicted"/>
<dbReference type="EMBL" id="CAJOBI010009220">
    <property type="protein sequence ID" value="CAF4132885.1"/>
    <property type="molecule type" value="Genomic_DNA"/>
</dbReference>
<reference evidence="1" key="1">
    <citation type="submission" date="2021-02" db="EMBL/GenBank/DDBJ databases">
        <authorList>
            <person name="Nowell W R."/>
        </authorList>
    </citation>
    <scope>NUCLEOTIDE SEQUENCE</scope>
</reference>
<protein>
    <submittedName>
        <fullName evidence="1">Uncharacterized protein</fullName>
    </submittedName>
</protein>
<sequence>MMKKNRRFPFERSQEKVSLKNLSTTEQPLYPMLRQYTSICRQTNHSEKAESLQRDIIDSNEEKYRLNQLVNYLKQNHDNHVIDTNNFTDLLDQNIQHWKQVKYEWQKYYQEKNRKEQELFDHLIKAYRR</sequence>
<evidence type="ECO:0000313" key="2">
    <source>
        <dbReference type="EMBL" id="CAF2012284.1"/>
    </source>
</evidence>
<comment type="caution">
    <text evidence="1">The sequence shown here is derived from an EMBL/GenBank/DDBJ whole genome shotgun (WGS) entry which is preliminary data.</text>
</comment>
<evidence type="ECO:0000313" key="1">
    <source>
        <dbReference type="EMBL" id="CAF1565039.1"/>
    </source>
</evidence>
<accession>A0A815Y386</accession>
<dbReference type="EMBL" id="CAJNOV010014970">
    <property type="protein sequence ID" value="CAF1565039.1"/>
    <property type="molecule type" value="Genomic_DNA"/>
</dbReference>